<proteinExistence type="inferred from homology"/>
<dbReference type="InterPro" id="IPR036388">
    <property type="entry name" value="WH-like_DNA-bd_sf"/>
</dbReference>
<dbReference type="Proteomes" id="UP000198916">
    <property type="component" value="Unassembled WGS sequence"/>
</dbReference>
<dbReference type="PANTHER" id="PTHR43133">
    <property type="entry name" value="RNA POLYMERASE ECF-TYPE SIGMA FACTO"/>
    <property type="match status" value="1"/>
</dbReference>
<evidence type="ECO:0000313" key="6">
    <source>
        <dbReference type="EMBL" id="SEL69656.1"/>
    </source>
</evidence>
<dbReference type="PROSITE" id="PS00622">
    <property type="entry name" value="HTH_LUXR_1"/>
    <property type="match status" value="1"/>
</dbReference>
<dbReference type="AlphaFoldDB" id="A0A1H7SBS3"/>
<dbReference type="InterPro" id="IPR007627">
    <property type="entry name" value="RNA_pol_sigma70_r2"/>
</dbReference>
<gene>
    <name evidence="6" type="ORF">SAMN05421740_108192</name>
</gene>
<dbReference type="Pfam" id="PF04542">
    <property type="entry name" value="Sigma70_r2"/>
    <property type="match status" value="1"/>
</dbReference>
<evidence type="ECO:0000313" key="7">
    <source>
        <dbReference type="Proteomes" id="UP000198916"/>
    </source>
</evidence>
<evidence type="ECO:0000256" key="2">
    <source>
        <dbReference type="ARBA" id="ARBA00023015"/>
    </source>
</evidence>
<organism evidence="6 7">
    <name type="scientific">Parapedobacter koreensis</name>
    <dbReference type="NCBI Taxonomy" id="332977"/>
    <lineage>
        <taxon>Bacteria</taxon>
        <taxon>Pseudomonadati</taxon>
        <taxon>Bacteroidota</taxon>
        <taxon>Sphingobacteriia</taxon>
        <taxon>Sphingobacteriales</taxon>
        <taxon>Sphingobacteriaceae</taxon>
        <taxon>Parapedobacter</taxon>
    </lineage>
</organism>
<dbReference type="GO" id="GO:0006352">
    <property type="term" value="P:DNA-templated transcription initiation"/>
    <property type="evidence" value="ECO:0007669"/>
    <property type="project" value="InterPro"/>
</dbReference>
<dbReference type="GO" id="GO:0003677">
    <property type="term" value="F:DNA binding"/>
    <property type="evidence" value="ECO:0007669"/>
    <property type="project" value="InterPro"/>
</dbReference>
<evidence type="ECO:0000256" key="3">
    <source>
        <dbReference type="ARBA" id="ARBA00023082"/>
    </source>
</evidence>
<dbReference type="EMBL" id="FNZR01000008">
    <property type="protein sequence ID" value="SEL69656.1"/>
    <property type="molecule type" value="Genomic_DNA"/>
</dbReference>
<dbReference type="InterPro" id="IPR014284">
    <property type="entry name" value="RNA_pol_sigma-70_dom"/>
</dbReference>
<dbReference type="InterPro" id="IPR013324">
    <property type="entry name" value="RNA_pol_sigma_r3/r4-like"/>
</dbReference>
<feature type="domain" description="HTH luxR-type" evidence="5">
    <location>
        <begin position="160"/>
        <end position="187"/>
    </location>
</feature>
<protein>
    <submittedName>
        <fullName evidence="6">RNA polymerase sigma-70 factor, ECF subfamily</fullName>
    </submittedName>
</protein>
<comment type="similarity">
    <text evidence="1">Belongs to the sigma-70 factor family. ECF subfamily.</text>
</comment>
<reference evidence="7" key="1">
    <citation type="submission" date="2016-10" db="EMBL/GenBank/DDBJ databases">
        <authorList>
            <person name="Varghese N."/>
            <person name="Submissions S."/>
        </authorList>
    </citation>
    <scope>NUCLEOTIDE SEQUENCE [LARGE SCALE GENOMIC DNA]</scope>
    <source>
        <strain evidence="7">Jip14</strain>
    </source>
</reference>
<dbReference type="NCBIfam" id="TIGR02937">
    <property type="entry name" value="sigma70-ECF"/>
    <property type="match status" value="1"/>
</dbReference>
<dbReference type="SUPFAM" id="SSF88659">
    <property type="entry name" value="Sigma3 and sigma4 domains of RNA polymerase sigma factors"/>
    <property type="match status" value="1"/>
</dbReference>
<evidence type="ECO:0000256" key="4">
    <source>
        <dbReference type="ARBA" id="ARBA00023163"/>
    </source>
</evidence>
<dbReference type="OrthoDB" id="659361at2"/>
<evidence type="ECO:0000259" key="5">
    <source>
        <dbReference type="PROSITE" id="PS00622"/>
    </source>
</evidence>
<dbReference type="InterPro" id="IPR000792">
    <property type="entry name" value="Tscrpt_reg_LuxR_C"/>
</dbReference>
<evidence type="ECO:0000256" key="1">
    <source>
        <dbReference type="ARBA" id="ARBA00010641"/>
    </source>
</evidence>
<sequence>MITFGLTNYKTMSMKPAELKALVDEMAASNSESAYRQVFDQLFLPIRKFSYGIVKSWEAAEEIASDVLFMLWQQRERLAEVNNIQYYAYVAARNQALNLLKRQIGREIISLNDVEVDIRLVALSPEAIFLQGELRDKLEGAIASLPKQCKLVFKLIKEDGFSYKEVADMLGVSPKTVDAHLVNAMKKLATILKAEFKLA</sequence>
<dbReference type="SUPFAM" id="SSF88946">
    <property type="entry name" value="Sigma2 domain of RNA polymerase sigma factors"/>
    <property type="match status" value="1"/>
</dbReference>
<dbReference type="PRINTS" id="PR00038">
    <property type="entry name" value="HTHLUXR"/>
</dbReference>
<dbReference type="InterPro" id="IPR013325">
    <property type="entry name" value="RNA_pol_sigma_r2"/>
</dbReference>
<keyword evidence="4" id="KW-0804">Transcription</keyword>
<dbReference type="PANTHER" id="PTHR43133:SF46">
    <property type="entry name" value="RNA POLYMERASE SIGMA-70 FACTOR ECF SUBFAMILY"/>
    <property type="match status" value="1"/>
</dbReference>
<dbReference type="GO" id="GO:0016987">
    <property type="term" value="F:sigma factor activity"/>
    <property type="evidence" value="ECO:0007669"/>
    <property type="project" value="UniProtKB-KW"/>
</dbReference>
<dbReference type="CDD" id="cd06171">
    <property type="entry name" value="Sigma70_r4"/>
    <property type="match status" value="1"/>
</dbReference>
<accession>A0A1H7SBS3</accession>
<name>A0A1H7SBS3_9SPHI</name>
<dbReference type="Gene3D" id="1.10.10.10">
    <property type="entry name" value="Winged helix-like DNA-binding domain superfamily/Winged helix DNA-binding domain"/>
    <property type="match status" value="1"/>
</dbReference>
<dbReference type="Pfam" id="PF08281">
    <property type="entry name" value="Sigma70_r4_2"/>
    <property type="match status" value="1"/>
</dbReference>
<dbReference type="STRING" id="332977.SAMN05421740_108192"/>
<dbReference type="InterPro" id="IPR013249">
    <property type="entry name" value="RNA_pol_sigma70_r4_t2"/>
</dbReference>
<dbReference type="Gene3D" id="1.10.1740.10">
    <property type="match status" value="1"/>
</dbReference>
<dbReference type="InterPro" id="IPR039425">
    <property type="entry name" value="RNA_pol_sigma-70-like"/>
</dbReference>
<keyword evidence="3" id="KW-0731">Sigma factor</keyword>
<keyword evidence="2" id="KW-0805">Transcription regulation</keyword>
<keyword evidence="7" id="KW-1185">Reference proteome</keyword>